<proteinExistence type="predicted"/>
<feature type="region of interest" description="Disordered" evidence="1">
    <location>
        <begin position="1"/>
        <end position="37"/>
    </location>
</feature>
<protein>
    <submittedName>
        <fullName evidence="2">Uncharacterized protein</fullName>
    </submittedName>
</protein>
<evidence type="ECO:0000313" key="2">
    <source>
        <dbReference type="EMBL" id="JAD24901.1"/>
    </source>
</evidence>
<reference evidence="2" key="2">
    <citation type="journal article" date="2015" name="Data Brief">
        <title>Shoot transcriptome of the giant reed, Arundo donax.</title>
        <authorList>
            <person name="Barrero R.A."/>
            <person name="Guerrero F.D."/>
            <person name="Moolhuijzen P."/>
            <person name="Goolsby J.A."/>
            <person name="Tidwell J."/>
            <person name="Bellgard S.E."/>
            <person name="Bellgard M.I."/>
        </authorList>
    </citation>
    <scope>NUCLEOTIDE SEQUENCE</scope>
    <source>
        <tissue evidence="2">Shoot tissue taken approximately 20 cm above the soil surface</tissue>
    </source>
</reference>
<dbReference type="AlphaFoldDB" id="A0A0A8YGH8"/>
<dbReference type="EMBL" id="GBRH01272994">
    <property type="protein sequence ID" value="JAD24901.1"/>
    <property type="molecule type" value="Transcribed_RNA"/>
</dbReference>
<feature type="compositionally biased region" description="Polar residues" evidence="1">
    <location>
        <begin position="9"/>
        <end position="30"/>
    </location>
</feature>
<accession>A0A0A8YGH8</accession>
<name>A0A0A8YGH8_ARUDO</name>
<organism evidence="2">
    <name type="scientific">Arundo donax</name>
    <name type="common">Giant reed</name>
    <name type="synonym">Donax arundinaceus</name>
    <dbReference type="NCBI Taxonomy" id="35708"/>
    <lineage>
        <taxon>Eukaryota</taxon>
        <taxon>Viridiplantae</taxon>
        <taxon>Streptophyta</taxon>
        <taxon>Embryophyta</taxon>
        <taxon>Tracheophyta</taxon>
        <taxon>Spermatophyta</taxon>
        <taxon>Magnoliopsida</taxon>
        <taxon>Liliopsida</taxon>
        <taxon>Poales</taxon>
        <taxon>Poaceae</taxon>
        <taxon>PACMAD clade</taxon>
        <taxon>Arundinoideae</taxon>
        <taxon>Arundineae</taxon>
        <taxon>Arundo</taxon>
    </lineage>
</organism>
<reference evidence="2" key="1">
    <citation type="submission" date="2014-09" db="EMBL/GenBank/DDBJ databases">
        <authorList>
            <person name="Magalhaes I.L.F."/>
            <person name="Oliveira U."/>
            <person name="Santos F.R."/>
            <person name="Vidigal T.H.D.A."/>
            <person name="Brescovit A.D."/>
            <person name="Santos A.J."/>
        </authorList>
    </citation>
    <scope>NUCLEOTIDE SEQUENCE</scope>
    <source>
        <tissue evidence="2">Shoot tissue taken approximately 20 cm above the soil surface</tissue>
    </source>
</reference>
<evidence type="ECO:0000256" key="1">
    <source>
        <dbReference type="SAM" id="MobiDB-lite"/>
    </source>
</evidence>
<sequence length="37" mass="3808">MPCRLVGNATKSRLQSTPTPSGRMSSTSSVFLPGAGQ</sequence>